<evidence type="ECO:0000256" key="14">
    <source>
        <dbReference type="PIRSR" id="PIRSR621190-2"/>
    </source>
</evidence>
<feature type="binding site" evidence="14">
    <location>
        <position position="344"/>
    </location>
    <ligand>
        <name>Ca(2+)</name>
        <dbReference type="ChEBI" id="CHEBI:29108"/>
        <label>4</label>
    </ligand>
</feature>
<feature type="binding site" evidence="14">
    <location>
        <position position="164"/>
    </location>
    <ligand>
        <name>Ca(2+)</name>
        <dbReference type="ChEBI" id="CHEBI:29108"/>
        <label>2</label>
    </ligand>
</feature>
<dbReference type="InterPro" id="IPR021158">
    <property type="entry name" value="Pept_M10A_Zn_BS"/>
</dbReference>
<dbReference type="InterPro" id="IPR018487">
    <property type="entry name" value="Hemopexin-like_repeat"/>
</dbReference>
<feature type="binding site" description="in inhibited form" evidence="14">
    <location>
        <position position="98"/>
    </location>
    <ligand>
        <name>Zn(2+)</name>
        <dbReference type="ChEBI" id="CHEBI:29105"/>
        <label>2</label>
        <note>catalytic</note>
    </ligand>
</feature>
<evidence type="ECO:0000256" key="3">
    <source>
        <dbReference type="ARBA" id="ARBA00022723"/>
    </source>
</evidence>
<dbReference type="SUPFAM" id="SSF47090">
    <property type="entry name" value="PGBD-like"/>
    <property type="match status" value="1"/>
</dbReference>
<comment type="cofactor">
    <cofactor evidence="14">
        <name>Ca(2+)</name>
        <dbReference type="ChEBI" id="CHEBI:29108"/>
    </cofactor>
    <text evidence="14">Can bind about 5 Ca(2+) ions per subunit.</text>
</comment>
<dbReference type="GO" id="GO:0030198">
    <property type="term" value="P:extracellular matrix organization"/>
    <property type="evidence" value="ECO:0007669"/>
    <property type="project" value="TreeGrafter"/>
</dbReference>
<dbReference type="InterPro" id="IPR024079">
    <property type="entry name" value="MetalloPept_cat_dom_sf"/>
</dbReference>
<feature type="binding site" evidence="14">
    <location>
        <position position="174"/>
    </location>
    <ligand>
        <name>Zn(2+)</name>
        <dbReference type="ChEBI" id="CHEBI:29105"/>
        <label>1</label>
    </ligand>
</feature>
<keyword evidence="3 13" id="KW-0479">Metal-binding</keyword>
<evidence type="ECO:0000313" key="20">
    <source>
        <dbReference type="Proteomes" id="UP000008912"/>
    </source>
</evidence>
<dbReference type="Pfam" id="PF00413">
    <property type="entry name" value="Peptidase_M10"/>
    <property type="match status" value="1"/>
</dbReference>
<dbReference type="FunFam" id="3.40.390.10:FF:000010">
    <property type="entry name" value="72 kDa type IV collagenase"/>
    <property type="match status" value="1"/>
</dbReference>
<evidence type="ECO:0000256" key="11">
    <source>
        <dbReference type="ARBA" id="ARBA00023180"/>
    </source>
</evidence>
<dbReference type="Gene3D" id="2.110.10.10">
    <property type="entry name" value="Hemopexin-like domain"/>
    <property type="match status" value="1"/>
</dbReference>
<feature type="repeat" description="Hemopexin" evidence="16">
    <location>
        <begin position="294"/>
        <end position="339"/>
    </location>
</feature>
<dbReference type="GO" id="GO:0005615">
    <property type="term" value="C:extracellular space"/>
    <property type="evidence" value="ECO:0007669"/>
    <property type="project" value="TreeGrafter"/>
</dbReference>
<sequence length="389" mass="42776">PHLGLAMLALGLVALGCRAVPLQPKALVTFPGELSSPLSEEQLAEHYLERYGYISKKARSGKQVSLSKALLQMQKQLGLNETGQLDQSTLEAMKTPRCGVPDVGNFQTFEGDLKWDHNDITYRVLNHSPDLDADVIDDAFVRAFKVWSDVSPLTFTQIYSGEADIMILFGSDDHGDPYPFDGKDGLLAHAYPPGEGVQGDAHFDDDEFWTLGTGVVVKTRFGYSLFLVAAHEFGHAIGLEHSAVRDALMYPMYSYIEDFQLHQDDVAGVQYLYGSGTGPDPSVPVDPTSDACKVKAFDAITEIQGQLHFFKDGQYWKASSARPGAIKGPVQITDTWPALPAVIDSAFEDLVTKKIFFFSGRRFWVYTGTTVLGPRGLEKMGIGKDVEKI</sequence>
<dbReference type="PANTHER" id="PTHR10201">
    <property type="entry name" value="MATRIX METALLOPROTEINASE"/>
    <property type="match status" value="1"/>
</dbReference>
<proteinExistence type="inferred from homology"/>
<feature type="signal peptide" evidence="17">
    <location>
        <begin position="1"/>
        <end position="19"/>
    </location>
</feature>
<keyword evidence="20" id="KW-1185">Reference proteome</keyword>
<keyword evidence="5" id="KW-0677">Repeat</keyword>
<keyword evidence="6" id="KW-0378">Hydrolase</keyword>
<dbReference type="PROSITE" id="PS51642">
    <property type="entry name" value="HEMOPEXIN_2"/>
    <property type="match status" value="2"/>
</dbReference>
<evidence type="ECO:0000256" key="6">
    <source>
        <dbReference type="ARBA" id="ARBA00022801"/>
    </source>
</evidence>
<dbReference type="AlphaFoldDB" id="A0A7N5JVC2"/>
<dbReference type="PIRSF" id="PIRSF001191">
    <property type="entry name" value="Peptidase_M10A_matrix"/>
    <property type="match status" value="1"/>
</dbReference>
<feature type="binding site" evidence="14">
    <location>
        <position position="130"/>
    </location>
    <ligand>
        <name>Ca(2+)</name>
        <dbReference type="ChEBI" id="CHEBI:29108"/>
        <label>1</label>
    </ligand>
</feature>
<evidence type="ECO:0000256" key="17">
    <source>
        <dbReference type="SAM" id="SignalP"/>
    </source>
</evidence>
<evidence type="ECO:0000256" key="5">
    <source>
        <dbReference type="ARBA" id="ARBA00022737"/>
    </source>
</evidence>
<feature type="active site" evidence="12">
    <location>
        <position position="232"/>
    </location>
</feature>
<dbReference type="InParanoid" id="A0A7N5JVC2"/>
<feature type="repeat" description="Hemopexin" evidence="16">
    <location>
        <begin position="340"/>
        <end position="384"/>
    </location>
</feature>
<dbReference type="GO" id="GO:0004222">
    <property type="term" value="F:metalloendopeptidase activity"/>
    <property type="evidence" value="ECO:0007669"/>
    <property type="project" value="InterPro"/>
</dbReference>
<evidence type="ECO:0000256" key="8">
    <source>
        <dbReference type="ARBA" id="ARBA00022837"/>
    </source>
</evidence>
<dbReference type="GO" id="GO:0006508">
    <property type="term" value="P:proteolysis"/>
    <property type="evidence" value="ECO:0007669"/>
    <property type="project" value="UniProtKB-KW"/>
</dbReference>
<evidence type="ECO:0000259" key="18">
    <source>
        <dbReference type="SMART" id="SM00235"/>
    </source>
</evidence>
<feature type="binding site" evidence="14">
    <location>
        <position position="186"/>
    </location>
    <ligand>
        <name>Ca(2+)</name>
        <dbReference type="ChEBI" id="CHEBI:29108"/>
        <label>3</label>
    </ligand>
</feature>
<dbReference type="InterPro" id="IPR001818">
    <property type="entry name" value="Pept_M10_metallopeptidase"/>
</dbReference>
<feature type="binding site" evidence="14">
    <location>
        <position position="204"/>
    </location>
    <ligand>
        <name>Ca(2+)</name>
        <dbReference type="ChEBI" id="CHEBI:29108"/>
        <label>3</label>
    </ligand>
</feature>
<feature type="binding site" evidence="13">
    <location>
        <position position="231"/>
    </location>
    <ligand>
        <name>Zn(2+)</name>
        <dbReference type="ChEBI" id="CHEBI:29105"/>
        <label>2</label>
        <note>catalytic</note>
    </ligand>
</feature>
<keyword evidence="4 17" id="KW-0732">Signal</keyword>
<dbReference type="Proteomes" id="UP000008912">
    <property type="component" value="Unassembled WGS sequence"/>
</dbReference>
<feature type="chain" id="PRO_5031027857" description="Peptidase metallopeptidase domain-containing protein" evidence="17">
    <location>
        <begin position="20"/>
        <end position="389"/>
    </location>
</feature>
<feature type="binding site" evidence="14">
    <location>
        <position position="207"/>
    </location>
    <ligand>
        <name>Ca(2+)</name>
        <dbReference type="ChEBI" id="CHEBI:29108"/>
        <label>3</label>
    </ligand>
</feature>
<keyword evidence="8 14" id="KW-0106">Calcium</keyword>
<keyword evidence="7 13" id="KW-0862">Zinc</keyword>
<dbReference type="GO" id="GO:0030574">
    <property type="term" value="P:collagen catabolic process"/>
    <property type="evidence" value="ECO:0007669"/>
    <property type="project" value="TreeGrafter"/>
</dbReference>
<dbReference type="CDD" id="cd00094">
    <property type="entry name" value="HX"/>
    <property type="match status" value="1"/>
</dbReference>
<comment type="cofactor">
    <cofactor evidence="14">
        <name>Zn(2+)</name>
        <dbReference type="ChEBI" id="CHEBI:29105"/>
    </cofactor>
    <text evidence="14">Binds 2 Zn(2+) ions per subunit.</text>
</comment>
<reference evidence="19 20" key="1">
    <citation type="journal article" date="2010" name="Nature">
        <title>The sequence and de novo assembly of the giant panda genome.</title>
        <authorList>
            <person name="Li R."/>
            <person name="Fan W."/>
            <person name="Tian G."/>
            <person name="Zhu H."/>
            <person name="He L."/>
            <person name="Cai J."/>
            <person name="Huang Q."/>
            <person name="Cai Q."/>
            <person name="Li B."/>
            <person name="Bai Y."/>
            <person name="Zhang Z."/>
            <person name="Zhang Y."/>
            <person name="Wang W."/>
            <person name="Li J."/>
            <person name="Wei F."/>
            <person name="Li H."/>
            <person name="Jian M."/>
            <person name="Li J."/>
            <person name="Zhang Z."/>
            <person name="Nielsen R."/>
            <person name="Li D."/>
            <person name="Gu W."/>
            <person name="Yang Z."/>
            <person name="Xuan Z."/>
            <person name="Ryder O.A."/>
            <person name="Leung F.C."/>
            <person name="Zhou Y."/>
            <person name="Cao J."/>
            <person name="Sun X."/>
            <person name="Fu Y."/>
            <person name="Fang X."/>
            <person name="Guo X."/>
            <person name="Wang B."/>
            <person name="Hou R."/>
            <person name="Shen F."/>
            <person name="Mu B."/>
            <person name="Ni P."/>
            <person name="Lin R."/>
            <person name="Qian W."/>
            <person name="Wang G."/>
            <person name="Yu C."/>
            <person name="Nie W."/>
            <person name="Wang J."/>
            <person name="Wu Z."/>
            <person name="Liang H."/>
            <person name="Min J."/>
            <person name="Wu Q."/>
            <person name="Cheng S."/>
            <person name="Ruan J."/>
            <person name="Wang M."/>
            <person name="Shi Z."/>
            <person name="Wen M."/>
            <person name="Liu B."/>
            <person name="Ren X."/>
            <person name="Zheng H."/>
            <person name="Dong D."/>
            <person name="Cook K."/>
            <person name="Shan G."/>
            <person name="Zhang H."/>
            <person name="Kosiol C."/>
            <person name="Xie X."/>
            <person name="Lu Z."/>
            <person name="Zheng H."/>
            <person name="Li Y."/>
            <person name="Steiner C.C."/>
            <person name="Lam T.T."/>
            <person name="Lin S."/>
            <person name="Zhang Q."/>
            <person name="Li G."/>
            <person name="Tian J."/>
            <person name="Gong T."/>
            <person name="Liu H."/>
            <person name="Zhang D."/>
            <person name="Fang L."/>
            <person name="Ye C."/>
            <person name="Zhang J."/>
            <person name="Hu W."/>
            <person name="Xu A."/>
            <person name="Ren Y."/>
            <person name="Zhang G."/>
            <person name="Bruford M.W."/>
            <person name="Li Q."/>
            <person name="Ma L."/>
            <person name="Guo Y."/>
            <person name="An N."/>
            <person name="Hu Y."/>
            <person name="Zheng Y."/>
            <person name="Shi Y."/>
            <person name="Li Z."/>
            <person name="Liu Q."/>
            <person name="Chen Y."/>
            <person name="Zhao J."/>
            <person name="Qu N."/>
            <person name="Zhao S."/>
            <person name="Tian F."/>
            <person name="Wang X."/>
            <person name="Wang H."/>
            <person name="Xu L."/>
            <person name="Liu X."/>
            <person name="Vinar T."/>
            <person name="Wang Y."/>
            <person name="Lam T.W."/>
            <person name="Yiu S.M."/>
            <person name="Liu S."/>
            <person name="Zhang H."/>
            <person name="Li D."/>
            <person name="Huang Y."/>
            <person name="Wang X."/>
            <person name="Yang G."/>
            <person name="Jiang Z."/>
            <person name="Wang J."/>
            <person name="Qin N."/>
            <person name="Li L."/>
            <person name="Li J."/>
            <person name="Bolund L."/>
            <person name="Kristiansen K."/>
            <person name="Wong G.K."/>
            <person name="Olson M."/>
            <person name="Zhang X."/>
            <person name="Li S."/>
            <person name="Yang H."/>
            <person name="Wang J."/>
            <person name="Wang J."/>
        </authorList>
    </citation>
    <scope>NUCLEOTIDE SEQUENCE [LARGE SCALE GENOMIC DNA]</scope>
</reference>
<evidence type="ECO:0000256" key="7">
    <source>
        <dbReference type="ARBA" id="ARBA00022833"/>
    </source>
</evidence>
<dbReference type="InterPro" id="IPR000585">
    <property type="entry name" value="Hemopexin-like_dom"/>
</dbReference>
<evidence type="ECO:0000256" key="10">
    <source>
        <dbReference type="ARBA" id="ARBA00023145"/>
    </source>
</evidence>
<evidence type="ECO:0000313" key="19">
    <source>
        <dbReference type="Ensembl" id="ENSAMEP00000030929.1"/>
    </source>
</evidence>
<dbReference type="Pfam" id="PF01471">
    <property type="entry name" value="PG_binding_1"/>
    <property type="match status" value="1"/>
</dbReference>
<dbReference type="GO" id="GO:0008270">
    <property type="term" value="F:zinc ion binding"/>
    <property type="evidence" value="ECO:0007669"/>
    <property type="project" value="InterPro"/>
</dbReference>
<evidence type="ECO:0000256" key="13">
    <source>
        <dbReference type="PIRSR" id="PIRSR001191-2"/>
    </source>
</evidence>
<organism evidence="19 20">
    <name type="scientific">Ailuropoda melanoleuca</name>
    <name type="common">Giant panda</name>
    <dbReference type="NCBI Taxonomy" id="9646"/>
    <lineage>
        <taxon>Eukaryota</taxon>
        <taxon>Metazoa</taxon>
        <taxon>Chordata</taxon>
        <taxon>Craniata</taxon>
        <taxon>Vertebrata</taxon>
        <taxon>Euteleostomi</taxon>
        <taxon>Mammalia</taxon>
        <taxon>Eutheria</taxon>
        <taxon>Laurasiatheria</taxon>
        <taxon>Carnivora</taxon>
        <taxon>Caniformia</taxon>
        <taxon>Ursidae</taxon>
        <taxon>Ailuropoda</taxon>
    </lineage>
</organism>
<feature type="binding site" evidence="13">
    <location>
        <position position="241"/>
    </location>
    <ligand>
        <name>Zn(2+)</name>
        <dbReference type="ChEBI" id="CHEBI:29105"/>
        <label>2</label>
        <note>catalytic</note>
    </ligand>
</feature>
<evidence type="ECO:0000256" key="12">
    <source>
        <dbReference type="PIRSR" id="PIRSR001191-1"/>
    </source>
</evidence>
<feature type="binding site" evidence="14">
    <location>
        <position position="249"/>
    </location>
    <ligand>
        <name>Zn(2+)</name>
        <dbReference type="ChEBI" id="CHEBI:29105"/>
        <label>2</label>
        <note>catalytic</note>
    </ligand>
</feature>
<evidence type="ECO:0000256" key="2">
    <source>
        <dbReference type="ARBA" id="ARBA00022670"/>
    </source>
</evidence>
<feature type="binding site" evidence="14">
    <location>
        <position position="207"/>
    </location>
    <ligand>
        <name>Ca(2+)</name>
        <dbReference type="ChEBI" id="CHEBI:29108"/>
        <label>1</label>
    </ligand>
</feature>
<feature type="binding site" evidence="14">
    <location>
        <position position="176"/>
    </location>
    <ligand>
        <name>Zn(2+)</name>
        <dbReference type="ChEBI" id="CHEBI:29105"/>
        <label>1</label>
    </ligand>
</feature>
<dbReference type="GO" id="GO:0031012">
    <property type="term" value="C:extracellular matrix"/>
    <property type="evidence" value="ECO:0007669"/>
    <property type="project" value="InterPro"/>
</dbReference>
<feature type="binding site" evidence="14">
    <location>
        <position position="182"/>
    </location>
    <ligand>
        <name>Ca(2+)</name>
        <dbReference type="ChEBI" id="CHEBI:29108"/>
        <label>3</label>
    </ligand>
</feature>
<reference evidence="19" key="3">
    <citation type="submission" date="2025-09" db="UniProtKB">
        <authorList>
            <consortium name="Ensembl"/>
        </authorList>
    </citation>
    <scope>IDENTIFICATION</scope>
</reference>
<dbReference type="InterPro" id="IPR036375">
    <property type="entry name" value="Hemopexin-like_dom_sf"/>
</dbReference>
<accession>A0A7N5JVC2</accession>
<protein>
    <recommendedName>
        <fullName evidence="18">Peptidase metallopeptidase domain-containing protein</fullName>
    </recommendedName>
</protein>
<dbReference type="SUPFAM" id="SSF55486">
    <property type="entry name" value="Metalloproteases ('zincins'), catalytic domain"/>
    <property type="match status" value="1"/>
</dbReference>
<evidence type="ECO:0000256" key="9">
    <source>
        <dbReference type="ARBA" id="ARBA00023049"/>
    </source>
</evidence>
<evidence type="ECO:0000256" key="1">
    <source>
        <dbReference type="ARBA" id="ARBA00010370"/>
    </source>
</evidence>
<dbReference type="InterPro" id="IPR036365">
    <property type="entry name" value="PGBD-like_sf"/>
</dbReference>
<dbReference type="CDD" id="cd04278">
    <property type="entry name" value="ZnMc_MMP"/>
    <property type="match status" value="1"/>
</dbReference>
<keyword evidence="9" id="KW-0482">Metalloprotease</keyword>
<dbReference type="InterPro" id="IPR021190">
    <property type="entry name" value="Pept_M10A"/>
</dbReference>
<keyword evidence="2" id="KW-0645">Protease</keyword>
<dbReference type="Gene3D" id="3.40.390.10">
    <property type="entry name" value="Collagenase (Catalytic Domain)"/>
    <property type="match status" value="1"/>
</dbReference>
<feature type="binding site" evidence="14">
    <location>
        <position position="200"/>
    </location>
    <ligand>
        <name>Ca(2+)</name>
        <dbReference type="ChEBI" id="CHEBI:29108"/>
        <label>2</label>
    </ligand>
</feature>
<feature type="binding site" evidence="14">
    <location>
        <position position="205"/>
    </location>
    <ligand>
        <name>Ca(2+)</name>
        <dbReference type="ChEBI" id="CHEBI:29108"/>
        <label>1</label>
    </ligand>
</feature>
<feature type="binding site" evidence="14">
    <location>
        <position position="181"/>
    </location>
    <ligand>
        <name>Ca(2+)</name>
        <dbReference type="ChEBI" id="CHEBI:29108"/>
        <label>3</label>
    </ligand>
</feature>
<feature type="domain" description="Peptidase metallopeptidase" evidence="18">
    <location>
        <begin position="111"/>
        <end position="275"/>
    </location>
</feature>
<evidence type="ECO:0000256" key="15">
    <source>
        <dbReference type="PIRSR" id="PIRSR621190-5"/>
    </source>
</evidence>
<dbReference type="GeneTree" id="ENSGT00940000157415"/>
<name>A0A7N5JVC2_AILME</name>
<dbReference type="PROSITE" id="PS00546">
    <property type="entry name" value="CYSTEINE_SWITCH"/>
    <property type="match status" value="1"/>
</dbReference>
<feature type="binding site" evidence="14">
    <location>
        <position position="300"/>
    </location>
    <ligand>
        <name>Ca(2+)</name>
        <dbReference type="ChEBI" id="CHEBI:29108"/>
        <label>5</label>
    </ligand>
</feature>
<dbReference type="PRINTS" id="PR00138">
    <property type="entry name" value="MATRIXIN"/>
</dbReference>
<dbReference type="Pfam" id="PF00045">
    <property type="entry name" value="Hemopexin"/>
    <property type="match status" value="2"/>
</dbReference>
<feature type="binding site" evidence="13">
    <location>
        <position position="235"/>
    </location>
    <ligand>
        <name>Zn(2+)</name>
        <dbReference type="ChEBI" id="CHEBI:29105"/>
        <label>2</label>
        <note>catalytic</note>
    </ligand>
</feature>
<dbReference type="InterPro" id="IPR033739">
    <property type="entry name" value="M10A_MMP"/>
</dbReference>
<evidence type="ECO:0000256" key="16">
    <source>
        <dbReference type="PROSITE-ProRule" id="PRU01011"/>
    </source>
</evidence>
<feature type="short sequence motif" description="Cysteine switch" evidence="15">
    <location>
        <begin position="96"/>
        <end position="103"/>
    </location>
</feature>
<dbReference type="SMART" id="SM00235">
    <property type="entry name" value="ZnMc"/>
    <property type="match status" value="1"/>
</dbReference>
<dbReference type="SMART" id="SM00120">
    <property type="entry name" value="HX"/>
    <property type="match status" value="2"/>
</dbReference>
<dbReference type="Ensembl" id="ENSAMET00000047542.1">
    <property type="protein sequence ID" value="ENSAMEP00000030929.1"/>
    <property type="gene ID" value="ENSAMEG00000029437.1"/>
</dbReference>
<keyword evidence="10" id="KW-0865">Zymogen</keyword>
<dbReference type="InterPro" id="IPR002477">
    <property type="entry name" value="Peptidoglycan-bd-like"/>
</dbReference>
<evidence type="ECO:0000256" key="4">
    <source>
        <dbReference type="ARBA" id="ARBA00022729"/>
    </source>
</evidence>
<reference evidence="19" key="2">
    <citation type="submission" date="2025-08" db="UniProtKB">
        <authorList>
            <consortium name="Ensembl"/>
        </authorList>
    </citation>
    <scope>IDENTIFICATION</scope>
</reference>
<feature type="binding site" evidence="14">
    <location>
        <position position="346"/>
    </location>
    <ligand>
        <name>Ca(2+)</name>
        <dbReference type="ChEBI" id="CHEBI:29108"/>
        <label>5</label>
    </ligand>
</feature>
<dbReference type="InterPro" id="IPR006026">
    <property type="entry name" value="Peptidase_Metallo"/>
</dbReference>
<feature type="binding site" evidence="14">
    <location>
        <position position="298"/>
    </location>
    <ligand>
        <name>Ca(2+)</name>
        <dbReference type="ChEBI" id="CHEBI:29108"/>
        <label>4</label>
    </ligand>
</feature>
<dbReference type="SUPFAM" id="SSF50923">
    <property type="entry name" value="Hemopexin-like domain"/>
    <property type="match status" value="1"/>
</dbReference>
<dbReference type="PANTHER" id="PTHR10201:SF30">
    <property type="entry name" value="MATRIX METALLOPROTEINASE-9"/>
    <property type="match status" value="1"/>
</dbReference>
<feature type="binding site" evidence="14">
    <location>
        <position position="202"/>
    </location>
    <ligand>
        <name>Zn(2+)</name>
        <dbReference type="ChEBI" id="CHEBI:29105"/>
        <label>1</label>
    </ligand>
</feature>
<keyword evidence="11" id="KW-0325">Glycoprotein</keyword>
<feature type="binding site" evidence="14">
    <location>
        <position position="189"/>
    </location>
    <ligand>
        <name>Zn(2+)</name>
        <dbReference type="ChEBI" id="CHEBI:29105"/>
        <label>1</label>
    </ligand>
</feature>
<comment type="similarity">
    <text evidence="1">Belongs to the peptidase M10A family.</text>
</comment>